<comment type="caution">
    <text evidence="2">The sequence shown here is derived from an EMBL/GenBank/DDBJ whole genome shotgun (WGS) entry which is preliminary data.</text>
</comment>
<dbReference type="Proteomes" id="UP000626180">
    <property type="component" value="Unassembled WGS sequence"/>
</dbReference>
<evidence type="ECO:0000256" key="1">
    <source>
        <dbReference type="SAM" id="Phobius"/>
    </source>
</evidence>
<proteinExistence type="predicted"/>
<organism evidence="2 3">
    <name type="scientific">Pseudomonas luteola</name>
    <dbReference type="NCBI Taxonomy" id="47886"/>
    <lineage>
        <taxon>Bacteria</taxon>
        <taxon>Pseudomonadati</taxon>
        <taxon>Pseudomonadota</taxon>
        <taxon>Gammaproteobacteria</taxon>
        <taxon>Pseudomonadales</taxon>
        <taxon>Pseudomonadaceae</taxon>
        <taxon>Pseudomonas</taxon>
    </lineage>
</organism>
<keyword evidence="1" id="KW-0812">Transmembrane</keyword>
<evidence type="ECO:0000313" key="3">
    <source>
        <dbReference type="Proteomes" id="UP000626180"/>
    </source>
</evidence>
<dbReference type="RefSeq" id="WP_196122192.1">
    <property type="nucleotide sequence ID" value="NZ_JADMCD010000014.1"/>
</dbReference>
<gene>
    <name evidence="2" type="ORF">IRZ65_20870</name>
</gene>
<feature type="transmembrane region" description="Helical" evidence="1">
    <location>
        <begin position="7"/>
        <end position="28"/>
    </location>
</feature>
<name>A0ABS0FS32_PSELU</name>
<keyword evidence="1" id="KW-1133">Transmembrane helix</keyword>
<evidence type="ECO:0000313" key="2">
    <source>
        <dbReference type="EMBL" id="MBF8643127.1"/>
    </source>
</evidence>
<feature type="transmembrane region" description="Helical" evidence="1">
    <location>
        <begin position="40"/>
        <end position="62"/>
    </location>
</feature>
<keyword evidence="1" id="KW-0472">Membrane</keyword>
<keyword evidence="3" id="KW-1185">Reference proteome</keyword>
<accession>A0ABS0FS32</accession>
<reference evidence="2 3" key="1">
    <citation type="submission" date="2020-10" db="EMBL/GenBank/DDBJ databases">
        <title>Genome sequences of Pseudomonas isolates.</title>
        <authorList>
            <person name="Wessels L."/>
            <person name="Reich F."/>
            <person name="Hammerl J."/>
        </authorList>
    </citation>
    <scope>NUCLEOTIDE SEQUENCE [LARGE SCALE GENOMIC DNA]</scope>
    <source>
        <strain evidence="2 3">20-MO00624-0</strain>
    </source>
</reference>
<protein>
    <submittedName>
        <fullName evidence="2">Uncharacterized protein</fullName>
    </submittedName>
</protein>
<dbReference type="EMBL" id="JADMCD010000014">
    <property type="protein sequence ID" value="MBF8643127.1"/>
    <property type="molecule type" value="Genomic_DNA"/>
</dbReference>
<sequence>MLNRKDNIDLLIMLVGAGIGTAVLLAVFRLLDVNPVQSPAWFWLGLLCMNSLAGSYVARLLVRTPNSKARPR</sequence>